<dbReference type="AlphaFoldDB" id="A0AAV4RMJ2"/>
<reference evidence="2 3" key="1">
    <citation type="submission" date="2021-06" db="EMBL/GenBank/DDBJ databases">
        <title>Caerostris extrusa draft genome.</title>
        <authorList>
            <person name="Kono N."/>
            <person name="Arakawa K."/>
        </authorList>
    </citation>
    <scope>NUCLEOTIDE SEQUENCE [LARGE SCALE GENOMIC DNA]</scope>
</reference>
<comment type="caution">
    <text evidence="2">The sequence shown here is derived from an EMBL/GenBank/DDBJ whole genome shotgun (WGS) entry which is preliminary data.</text>
</comment>
<dbReference type="EMBL" id="BPLR01008007">
    <property type="protein sequence ID" value="GIY21357.1"/>
    <property type="molecule type" value="Genomic_DNA"/>
</dbReference>
<organism evidence="2 3">
    <name type="scientific">Caerostris extrusa</name>
    <name type="common">Bark spider</name>
    <name type="synonym">Caerostris bankana</name>
    <dbReference type="NCBI Taxonomy" id="172846"/>
    <lineage>
        <taxon>Eukaryota</taxon>
        <taxon>Metazoa</taxon>
        <taxon>Ecdysozoa</taxon>
        <taxon>Arthropoda</taxon>
        <taxon>Chelicerata</taxon>
        <taxon>Arachnida</taxon>
        <taxon>Araneae</taxon>
        <taxon>Araneomorphae</taxon>
        <taxon>Entelegynae</taxon>
        <taxon>Araneoidea</taxon>
        <taxon>Araneidae</taxon>
        <taxon>Caerostris</taxon>
    </lineage>
</organism>
<proteinExistence type="predicted"/>
<gene>
    <name evidence="2" type="ORF">CEXT_786501</name>
</gene>
<evidence type="ECO:0000313" key="2">
    <source>
        <dbReference type="EMBL" id="GIY21357.1"/>
    </source>
</evidence>
<evidence type="ECO:0000256" key="1">
    <source>
        <dbReference type="SAM" id="MobiDB-lite"/>
    </source>
</evidence>
<sequence>MKFDYDKPKDAEESAIHIPHDSNTVTPVSDESKISMPTTEGATDVEHVPDSTKHQKLEKKKTKRRRTQDRTP</sequence>
<feature type="compositionally biased region" description="Polar residues" evidence="1">
    <location>
        <begin position="21"/>
        <end position="41"/>
    </location>
</feature>
<evidence type="ECO:0000313" key="3">
    <source>
        <dbReference type="Proteomes" id="UP001054945"/>
    </source>
</evidence>
<accession>A0AAV4RMJ2</accession>
<feature type="compositionally biased region" description="Basic and acidic residues" evidence="1">
    <location>
        <begin position="1"/>
        <end position="20"/>
    </location>
</feature>
<keyword evidence="3" id="KW-1185">Reference proteome</keyword>
<name>A0AAV4RMJ2_CAEEX</name>
<feature type="compositionally biased region" description="Basic and acidic residues" evidence="1">
    <location>
        <begin position="44"/>
        <end position="55"/>
    </location>
</feature>
<feature type="compositionally biased region" description="Basic residues" evidence="1">
    <location>
        <begin position="56"/>
        <end position="72"/>
    </location>
</feature>
<dbReference type="Proteomes" id="UP001054945">
    <property type="component" value="Unassembled WGS sequence"/>
</dbReference>
<feature type="region of interest" description="Disordered" evidence="1">
    <location>
        <begin position="1"/>
        <end position="72"/>
    </location>
</feature>
<protein>
    <submittedName>
        <fullName evidence="2">Uncharacterized protein</fullName>
    </submittedName>
</protein>